<dbReference type="PROSITE" id="PS50873">
    <property type="entry name" value="PEROXIDASE_4"/>
    <property type="match status" value="1"/>
</dbReference>
<keyword evidence="6" id="KW-0479">Metal-binding</keyword>
<evidence type="ECO:0000256" key="1">
    <source>
        <dbReference type="ARBA" id="ARBA00006089"/>
    </source>
</evidence>
<evidence type="ECO:0000256" key="4">
    <source>
        <dbReference type="ARBA" id="ARBA00023002"/>
    </source>
</evidence>
<organism evidence="8 9">
    <name type="scientific">Seiridium cardinale</name>
    <dbReference type="NCBI Taxonomy" id="138064"/>
    <lineage>
        <taxon>Eukaryota</taxon>
        <taxon>Fungi</taxon>
        <taxon>Dikarya</taxon>
        <taxon>Ascomycota</taxon>
        <taxon>Pezizomycotina</taxon>
        <taxon>Sordariomycetes</taxon>
        <taxon>Xylariomycetidae</taxon>
        <taxon>Amphisphaeriales</taxon>
        <taxon>Sporocadaceae</taxon>
        <taxon>Seiridium</taxon>
    </lineage>
</organism>
<keyword evidence="9" id="KW-1185">Reference proteome</keyword>
<evidence type="ECO:0000256" key="5">
    <source>
        <dbReference type="ARBA" id="ARBA00023180"/>
    </source>
</evidence>
<dbReference type="Gene3D" id="1.10.420.10">
    <property type="entry name" value="Peroxidase, domain 2"/>
    <property type="match status" value="1"/>
</dbReference>
<comment type="similarity">
    <text evidence="1 6">Belongs to the peroxidase family. Ligninase subfamily.</text>
</comment>
<dbReference type="GO" id="GO:0004601">
    <property type="term" value="F:peroxidase activity"/>
    <property type="evidence" value="ECO:0007669"/>
    <property type="project" value="UniProtKB-KW"/>
</dbReference>
<keyword evidence="3" id="KW-0349">Heme</keyword>
<proteinExistence type="inferred from homology"/>
<dbReference type="PRINTS" id="PR00458">
    <property type="entry name" value="PEROXIDASE"/>
</dbReference>
<dbReference type="InterPro" id="IPR044831">
    <property type="entry name" value="Ccp1-like"/>
</dbReference>
<dbReference type="PANTHER" id="PTHR31356">
    <property type="entry name" value="THYLAKOID LUMENAL 29 KDA PROTEIN, CHLOROPLASTIC-RELATED"/>
    <property type="match status" value="1"/>
</dbReference>
<sequence length="531" mass="57407">MRATLSGLCLINFFNVGVAMFYYPNPQVSLLEHILVDNWGAYASNFSSAISPCTNYVTMIGDLSLNSGRTTAAQWIRVAFHDFITSNVILGTGGVDASIGFETFREENKGSAFNDSFTFWRPFVNEFVSMADLIALGTVMSVNLCGGKYIPYRPGRIDATQADPTTGVPEPGTGLEETLSQFHRAGFNQEDAIALTARGHTMGSVHHGGFPEVSPVSAVTLNNTNGGVNFDTSRGAFDPRVVYEYVEGIGQMGGPLVTSFNESSRSDLRLFESDGNKTMKELYDKVETFQDVCVDIMRRMIDTVPYGVSPQDPIIPFPLQPINITWDFNSKSQLVLSGRVRVFRGVLAPSDAVMIALASQTLQLDAEEEEGLTVFGGIYSNNTRVYGATRFYPFSMVVSDLTDVTSFQVSAGGLNYTFPISQGSFLIPSATTSDGQHVVFTVAVPKSQIEAISADLAVRIAVPVPQPLTLAPMLIEGVGTWTSKSGIRGQYRSWTGTYDIGHQATGAVSLNLLQGQSVLDTLIINAGVAGW</sequence>
<keyword evidence="5" id="KW-0325">Glycoprotein</keyword>
<keyword evidence="3" id="KW-0408">Iron</keyword>
<evidence type="ECO:0000256" key="2">
    <source>
        <dbReference type="ARBA" id="ARBA00022559"/>
    </source>
</evidence>
<evidence type="ECO:0000259" key="7">
    <source>
        <dbReference type="PROSITE" id="PS50873"/>
    </source>
</evidence>
<comment type="cofactor">
    <cofactor evidence="6">
        <name>Ca(2+)</name>
        <dbReference type="ChEBI" id="CHEBI:29108"/>
    </cofactor>
    <text evidence="6">Binds 2 calcium ions per subunit.</text>
</comment>
<name>A0ABR2XM93_9PEZI</name>
<evidence type="ECO:0000313" key="9">
    <source>
        <dbReference type="Proteomes" id="UP001465668"/>
    </source>
</evidence>
<dbReference type="EMBL" id="JARVKM010000038">
    <property type="protein sequence ID" value="KAK9774930.1"/>
    <property type="molecule type" value="Genomic_DNA"/>
</dbReference>
<dbReference type="SUPFAM" id="SSF48113">
    <property type="entry name" value="Heme-dependent peroxidases"/>
    <property type="match status" value="1"/>
</dbReference>
<dbReference type="Gene3D" id="1.10.520.10">
    <property type="match status" value="1"/>
</dbReference>
<dbReference type="PANTHER" id="PTHR31356:SF53">
    <property type="entry name" value="HEME PEROXIDASE"/>
    <property type="match status" value="1"/>
</dbReference>
<feature type="domain" description="Plant heme peroxidase family profile" evidence="7">
    <location>
        <begin position="128"/>
        <end position="282"/>
    </location>
</feature>
<evidence type="ECO:0000313" key="8">
    <source>
        <dbReference type="EMBL" id="KAK9774930.1"/>
    </source>
</evidence>
<accession>A0ABR2XM93</accession>
<keyword evidence="4 6" id="KW-0560">Oxidoreductase</keyword>
<comment type="caution">
    <text evidence="8">The sequence shown here is derived from an EMBL/GenBank/DDBJ whole genome shotgun (WGS) entry which is preliminary data.</text>
</comment>
<keyword evidence="6" id="KW-0106">Calcium</keyword>
<dbReference type="PRINTS" id="PR00462">
    <property type="entry name" value="LIGNINASE"/>
</dbReference>
<dbReference type="Proteomes" id="UP001465668">
    <property type="component" value="Unassembled WGS sequence"/>
</dbReference>
<protein>
    <recommendedName>
        <fullName evidence="6">Peroxidase</fullName>
        <ecNumber evidence="6">1.11.1.-</ecNumber>
    </recommendedName>
</protein>
<keyword evidence="6" id="KW-0732">Signal</keyword>
<dbReference type="InterPro" id="IPR002016">
    <property type="entry name" value="Haem_peroxidase"/>
</dbReference>
<dbReference type="InterPro" id="IPR001621">
    <property type="entry name" value="Ligninase"/>
</dbReference>
<dbReference type="EC" id="1.11.1.-" evidence="6"/>
<feature type="chain" id="PRO_5044954109" description="Peroxidase" evidence="6">
    <location>
        <begin position="20"/>
        <end position="531"/>
    </location>
</feature>
<reference evidence="8 9" key="1">
    <citation type="submission" date="2024-02" db="EMBL/GenBank/DDBJ databases">
        <title>First draft genome assembly of two strains of Seiridium cardinale.</title>
        <authorList>
            <person name="Emiliani G."/>
            <person name="Scali E."/>
        </authorList>
    </citation>
    <scope>NUCLEOTIDE SEQUENCE [LARGE SCALE GENOMIC DNA]</scope>
    <source>
        <strain evidence="8 9">BM-138-000479</strain>
    </source>
</reference>
<gene>
    <name evidence="8" type="ORF">SCAR479_08485</name>
</gene>
<evidence type="ECO:0000256" key="3">
    <source>
        <dbReference type="ARBA" id="ARBA00022617"/>
    </source>
</evidence>
<dbReference type="Pfam" id="PF00141">
    <property type="entry name" value="peroxidase"/>
    <property type="match status" value="1"/>
</dbReference>
<dbReference type="InterPro" id="IPR010255">
    <property type="entry name" value="Haem_peroxidase_sf"/>
</dbReference>
<feature type="signal peptide" evidence="6">
    <location>
        <begin position="1"/>
        <end position="19"/>
    </location>
</feature>
<keyword evidence="2 6" id="KW-0575">Peroxidase</keyword>
<evidence type="ECO:0000256" key="6">
    <source>
        <dbReference type="RuleBase" id="RU363051"/>
    </source>
</evidence>